<sequence length="311" mass="34479">MVSPRKPTSVEIWVVQGIGHTILHFLDLASFDTVLTVLQAKPEFHDYLQDTVLWSELTQVHFGGKREAEVTATARSQARNRVWANRDRTCWELHQFLRSMDELKRFEESVTIVEGDIQGIDSIEGRPLDGIAFPTSSSLANPHMGAAGAVFCRAGRGLEEYVNGESFRSSLSNELRWLPAGTVVVTPSFQAGVSKLIHCVGPSVGMTDCYELLSQTYERVMACAVSENLQCIAMASVSTGNLGIPCEKGAQVALRSIQKFIGRNTWHGKVALVCYDKRALRAFMDEKASVVKNFNVIPPLPDNDYAPTYYF</sequence>
<dbReference type="PANTHER" id="PTHR11106:SF27">
    <property type="entry name" value="MACRO DOMAIN-CONTAINING PROTEIN"/>
    <property type="match status" value="1"/>
</dbReference>
<dbReference type="PANTHER" id="PTHR11106">
    <property type="entry name" value="GANGLIOSIDE INDUCED DIFFERENTIATION ASSOCIATED PROTEIN 2-RELATED"/>
    <property type="match status" value="1"/>
</dbReference>
<dbReference type="Proteomes" id="UP001165121">
    <property type="component" value="Unassembled WGS sequence"/>
</dbReference>
<dbReference type="InterPro" id="IPR043472">
    <property type="entry name" value="Macro_dom-like"/>
</dbReference>
<feature type="domain" description="Macro" evidence="1">
    <location>
        <begin position="97"/>
        <end position="291"/>
    </location>
</feature>
<evidence type="ECO:0000313" key="2">
    <source>
        <dbReference type="EMBL" id="GMF55163.1"/>
    </source>
</evidence>
<dbReference type="Gene3D" id="3.40.220.10">
    <property type="entry name" value="Leucine Aminopeptidase, subunit E, domain 1"/>
    <property type="match status" value="1"/>
</dbReference>
<gene>
    <name evidence="2" type="ORF">Pfra01_002317000</name>
</gene>
<name>A0A9W6Y8S7_9STRA</name>
<reference evidence="2" key="1">
    <citation type="submission" date="2023-04" db="EMBL/GenBank/DDBJ databases">
        <title>Phytophthora fragariaefolia NBRC 109709.</title>
        <authorList>
            <person name="Ichikawa N."/>
            <person name="Sato H."/>
            <person name="Tonouchi N."/>
        </authorList>
    </citation>
    <scope>NUCLEOTIDE SEQUENCE</scope>
    <source>
        <strain evidence="2">NBRC 109709</strain>
    </source>
</reference>
<dbReference type="InterPro" id="IPR002589">
    <property type="entry name" value="Macro_dom"/>
</dbReference>
<comment type="caution">
    <text evidence="2">The sequence shown here is derived from an EMBL/GenBank/DDBJ whole genome shotgun (WGS) entry which is preliminary data.</text>
</comment>
<dbReference type="SUPFAM" id="SSF52949">
    <property type="entry name" value="Macro domain-like"/>
    <property type="match status" value="1"/>
</dbReference>
<dbReference type="PROSITE" id="PS51154">
    <property type="entry name" value="MACRO"/>
    <property type="match status" value="1"/>
</dbReference>
<evidence type="ECO:0000313" key="3">
    <source>
        <dbReference type="Proteomes" id="UP001165121"/>
    </source>
</evidence>
<evidence type="ECO:0000259" key="1">
    <source>
        <dbReference type="PROSITE" id="PS51154"/>
    </source>
</evidence>
<dbReference type="Pfam" id="PF01661">
    <property type="entry name" value="Macro"/>
    <property type="match status" value="1"/>
</dbReference>
<dbReference type="SMART" id="SM00506">
    <property type="entry name" value="A1pp"/>
    <property type="match status" value="1"/>
</dbReference>
<proteinExistence type="predicted"/>
<protein>
    <submittedName>
        <fullName evidence="2">Unnamed protein product</fullName>
    </submittedName>
</protein>
<accession>A0A9W6Y8S7</accession>
<dbReference type="AlphaFoldDB" id="A0A9W6Y8S7"/>
<organism evidence="2 3">
    <name type="scientific">Phytophthora fragariaefolia</name>
    <dbReference type="NCBI Taxonomy" id="1490495"/>
    <lineage>
        <taxon>Eukaryota</taxon>
        <taxon>Sar</taxon>
        <taxon>Stramenopiles</taxon>
        <taxon>Oomycota</taxon>
        <taxon>Peronosporomycetes</taxon>
        <taxon>Peronosporales</taxon>
        <taxon>Peronosporaceae</taxon>
        <taxon>Phytophthora</taxon>
    </lineage>
</organism>
<keyword evidence="3" id="KW-1185">Reference proteome</keyword>
<dbReference type="OrthoDB" id="6133115at2759"/>
<dbReference type="EMBL" id="BSXT01003666">
    <property type="protein sequence ID" value="GMF55163.1"/>
    <property type="molecule type" value="Genomic_DNA"/>
</dbReference>